<organism evidence="1 2">
    <name type="scientific">Steinernema carpocapsae</name>
    <name type="common">Entomopathogenic nematode</name>
    <dbReference type="NCBI Taxonomy" id="34508"/>
    <lineage>
        <taxon>Eukaryota</taxon>
        <taxon>Metazoa</taxon>
        <taxon>Ecdysozoa</taxon>
        <taxon>Nematoda</taxon>
        <taxon>Chromadorea</taxon>
        <taxon>Rhabditida</taxon>
        <taxon>Tylenchina</taxon>
        <taxon>Panagrolaimomorpha</taxon>
        <taxon>Strongyloidoidea</taxon>
        <taxon>Steinernematidae</taxon>
        <taxon>Steinernema</taxon>
    </lineage>
</organism>
<name>A0A4V6XWG2_STECR</name>
<gene>
    <name evidence="1" type="ORF">L596_013307</name>
</gene>
<proteinExistence type="predicted"/>
<evidence type="ECO:0000313" key="2">
    <source>
        <dbReference type="Proteomes" id="UP000298663"/>
    </source>
</evidence>
<protein>
    <submittedName>
        <fullName evidence="1">Uncharacterized protein</fullName>
    </submittedName>
</protein>
<comment type="caution">
    <text evidence="1">The sequence shown here is derived from an EMBL/GenBank/DDBJ whole genome shotgun (WGS) entry which is preliminary data.</text>
</comment>
<dbReference type="Proteomes" id="UP000298663">
    <property type="component" value="Unassembled WGS sequence"/>
</dbReference>
<dbReference type="AlphaFoldDB" id="A0A4V6XWG2"/>
<keyword evidence="2" id="KW-1185">Reference proteome</keyword>
<dbReference type="EMBL" id="AZBU02000003">
    <property type="protein sequence ID" value="TKR89165.1"/>
    <property type="molecule type" value="Genomic_DNA"/>
</dbReference>
<reference evidence="1 2" key="1">
    <citation type="journal article" date="2015" name="Genome Biol.">
        <title>Comparative genomics of Steinernema reveals deeply conserved gene regulatory networks.</title>
        <authorList>
            <person name="Dillman A.R."/>
            <person name="Macchietto M."/>
            <person name="Porter C.F."/>
            <person name="Rogers A."/>
            <person name="Williams B."/>
            <person name="Antoshechkin I."/>
            <person name="Lee M.M."/>
            <person name="Goodwin Z."/>
            <person name="Lu X."/>
            <person name="Lewis E.E."/>
            <person name="Goodrich-Blair H."/>
            <person name="Stock S.P."/>
            <person name="Adams B.J."/>
            <person name="Sternberg P.W."/>
            <person name="Mortazavi A."/>
        </authorList>
    </citation>
    <scope>NUCLEOTIDE SEQUENCE [LARGE SCALE GENOMIC DNA]</scope>
    <source>
        <strain evidence="1 2">ALL</strain>
    </source>
</reference>
<reference evidence="1 2" key="2">
    <citation type="journal article" date="2019" name="G3 (Bethesda)">
        <title>Hybrid Assembly of the Genome of the Entomopathogenic Nematode Steinernema carpocapsae Identifies the X-Chromosome.</title>
        <authorList>
            <person name="Serra L."/>
            <person name="Macchietto M."/>
            <person name="Macias-Munoz A."/>
            <person name="McGill C.J."/>
            <person name="Rodriguez I.M."/>
            <person name="Rodriguez B."/>
            <person name="Murad R."/>
            <person name="Mortazavi A."/>
        </authorList>
    </citation>
    <scope>NUCLEOTIDE SEQUENCE [LARGE SCALE GENOMIC DNA]</scope>
    <source>
        <strain evidence="1 2">ALL</strain>
    </source>
</reference>
<accession>A0A4V6XWG2</accession>
<sequence length="67" mass="7433">MRFNFLAFNNKTGSRVPSKYIGVCVCVRPENDVLTRLSELICTACYESCTSREMAKIFGSSDKSGAE</sequence>
<evidence type="ECO:0000313" key="1">
    <source>
        <dbReference type="EMBL" id="TKR89165.1"/>
    </source>
</evidence>